<evidence type="ECO:0000256" key="1">
    <source>
        <dbReference type="SAM" id="Phobius"/>
    </source>
</evidence>
<proteinExistence type="predicted"/>
<keyword evidence="1" id="KW-1133">Transmembrane helix</keyword>
<dbReference type="EMBL" id="DRYK01000029">
    <property type="protein sequence ID" value="HHP67583.1"/>
    <property type="molecule type" value="Genomic_DNA"/>
</dbReference>
<feature type="transmembrane region" description="Helical" evidence="1">
    <location>
        <begin position="94"/>
        <end position="115"/>
    </location>
</feature>
<organism evidence="2">
    <name type="scientific">Thermogladius calderae</name>
    <dbReference type="NCBI Taxonomy" id="1200300"/>
    <lineage>
        <taxon>Archaea</taxon>
        <taxon>Thermoproteota</taxon>
        <taxon>Thermoprotei</taxon>
        <taxon>Desulfurococcales</taxon>
        <taxon>Desulfurococcaceae</taxon>
        <taxon>Thermogladius</taxon>
    </lineage>
</organism>
<reference evidence="2" key="1">
    <citation type="journal article" date="2020" name="mSystems">
        <title>Genome- and Community-Level Interaction Insights into Carbon Utilization and Element Cycling Functions of Hydrothermarchaeota in Hydrothermal Sediment.</title>
        <authorList>
            <person name="Zhou Z."/>
            <person name="Liu Y."/>
            <person name="Xu W."/>
            <person name="Pan J."/>
            <person name="Luo Z.H."/>
            <person name="Li M."/>
        </authorList>
    </citation>
    <scope>NUCLEOTIDE SEQUENCE [LARGE SCALE GENOMIC DNA]</scope>
    <source>
        <strain evidence="2">SpSt-110</strain>
    </source>
</reference>
<keyword evidence="1" id="KW-0812">Transmembrane</keyword>
<evidence type="ECO:0000313" key="2">
    <source>
        <dbReference type="EMBL" id="HHP67583.1"/>
    </source>
</evidence>
<feature type="transmembrane region" description="Helical" evidence="1">
    <location>
        <begin position="6"/>
        <end position="31"/>
    </location>
</feature>
<protein>
    <submittedName>
        <fullName evidence="2">Uncharacterized protein</fullName>
    </submittedName>
</protein>
<dbReference type="AlphaFoldDB" id="A0A7J3XYF0"/>
<keyword evidence="1" id="KW-0472">Membrane</keyword>
<accession>A0A7J3XYF0</accession>
<name>A0A7J3XYF0_9CREN</name>
<comment type="caution">
    <text evidence="2">The sequence shown here is derived from an EMBL/GenBank/DDBJ whole genome shotgun (WGS) entry which is preliminary data.</text>
</comment>
<gene>
    <name evidence="2" type="ORF">ENM60_02160</name>
</gene>
<sequence>MFLDVYTYTALMAALTALLGLLVYLVFYWLFQEAAGGSEVEVDEVKRKIVFSGFIVDEPEFPSVTGLVKDIFSRAFRRGFKLVERTSRGLALDWYLIGYLLMLTLLLVGVVSWLVK</sequence>